<dbReference type="Gene3D" id="2.170.130.10">
    <property type="entry name" value="TonB-dependent receptor, plug domain"/>
    <property type="match status" value="1"/>
</dbReference>
<keyword evidence="8 15" id="KW-0675">Receptor</keyword>
<evidence type="ECO:0000256" key="6">
    <source>
        <dbReference type="ARBA" id="ARBA00023077"/>
    </source>
</evidence>
<name>M4RLT1_9ALTE</name>
<evidence type="ECO:0000256" key="12">
    <source>
        <dbReference type="SAM" id="SignalP"/>
    </source>
</evidence>
<dbReference type="STRING" id="1129794.C427_2481"/>
<dbReference type="CDD" id="cd01347">
    <property type="entry name" value="ligand_gated_channel"/>
    <property type="match status" value="1"/>
</dbReference>
<dbReference type="HOGENOM" id="CLU_008287_9_3_6"/>
<evidence type="ECO:0000256" key="1">
    <source>
        <dbReference type="ARBA" id="ARBA00004571"/>
    </source>
</evidence>
<dbReference type="KEGG" id="gps:C427_2481"/>
<protein>
    <submittedName>
        <fullName evidence="15">Outer membrane receptor for ferric siderophore</fullName>
    </submittedName>
</protein>
<dbReference type="InterPro" id="IPR037066">
    <property type="entry name" value="Plug_dom_sf"/>
</dbReference>
<dbReference type="EMBL" id="CP003837">
    <property type="protein sequence ID" value="AGH44590.1"/>
    <property type="molecule type" value="Genomic_DNA"/>
</dbReference>
<dbReference type="GO" id="GO:0015891">
    <property type="term" value="P:siderophore transport"/>
    <property type="evidence" value="ECO:0007669"/>
    <property type="project" value="InterPro"/>
</dbReference>
<dbReference type="InterPro" id="IPR012910">
    <property type="entry name" value="Plug_dom"/>
</dbReference>
<evidence type="ECO:0000256" key="9">
    <source>
        <dbReference type="ARBA" id="ARBA00023237"/>
    </source>
</evidence>
<dbReference type="GO" id="GO:0009279">
    <property type="term" value="C:cell outer membrane"/>
    <property type="evidence" value="ECO:0007669"/>
    <property type="project" value="UniProtKB-SubCell"/>
</dbReference>
<evidence type="ECO:0000256" key="2">
    <source>
        <dbReference type="ARBA" id="ARBA00009810"/>
    </source>
</evidence>
<dbReference type="Proteomes" id="UP000011864">
    <property type="component" value="Chromosome"/>
</dbReference>
<dbReference type="PROSITE" id="PS52016">
    <property type="entry name" value="TONB_DEPENDENT_REC_3"/>
    <property type="match status" value="1"/>
</dbReference>
<dbReference type="InterPro" id="IPR039426">
    <property type="entry name" value="TonB-dep_rcpt-like"/>
</dbReference>
<proteinExistence type="inferred from homology"/>
<dbReference type="SUPFAM" id="SSF56935">
    <property type="entry name" value="Porins"/>
    <property type="match status" value="1"/>
</dbReference>
<organism evidence="15 16">
    <name type="scientific">Paraglaciecola psychrophila 170</name>
    <dbReference type="NCBI Taxonomy" id="1129794"/>
    <lineage>
        <taxon>Bacteria</taxon>
        <taxon>Pseudomonadati</taxon>
        <taxon>Pseudomonadota</taxon>
        <taxon>Gammaproteobacteria</taxon>
        <taxon>Alteromonadales</taxon>
        <taxon>Alteromonadaceae</taxon>
        <taxon>Paraglaciecola</taxon>
    </lineage>
</organism>
<dbReference type="InterPro" id="IPR000531">
    <property type="entry name" value="Beta-barrel_TonB"/>
</dbReference>
<dbReference type="Pfam" id="PF07715">
    <property type="entry name" value="Plug"/>
    <property type="match status" value="1"/>
</dbReference>
<feature type="domain" description="TonB-dependent receptor plug" evidence="14">
    <location>
        <begin position="77"/>
        <end position="175"/>
    </location>
</feature>
<dbReference type="AlphaFoldDB" id="M4RLT1"/>
<dbReference type="PATRIC" id="fig|1129794.4.peg.2460"/>
<comment type="similarity">
    <text evidence="2 10 11">Belongs to the TonB-dependent receptor family.</text>
</comment>
<evidence type="ECO:0000313" key="15">
    <source>
        <dbReference type="EMBL" id="AGH44590.1"/>
    </source>
</evidence>
<evidence type="ECO:0000256" key="11">
    <source>
        <dbReference type="RuleBase" id="RU003357"/>
    </source>
</evidence>
<feature type="signal peptide" evidence="12">
    <location>
        <begin position="1"/>
        <end position="24"/>
    </location>
</feature>
<feature type="domain" description="TonB-dependent receptor-like beta-barrel" evidence="13">
    <location>
        <begin position="278"/>
        <end position="607"/>
    </location>
</feature>
<keyword evidence="12" id="KW-0732">Signal</keyword>
<dbReference type="eggNOG" id="COG4773">
    <property type="taxonomic scope" value="Bacteria"/>
</dbReference>
<evidence type="ECO:0000256" key="8">
    <source>
        <dbReference type="ARBA" id="ARBA00023170"/>
    </source>
</evidence>
<keyword evidence="6 11" id="KW-0798">TonB box</keyword>
<evidence type="ECO:0000259" key="14">
    <source>
        <dbReference type="Pfam" id="PF07715"/>
    </source>
</evidence>
<keyword evidence="7 10" id="KW-0472">Membrane</keyword>
<evidence type="ECO:0000256" key="10">
    <source>
        <dbReference type="PROSITE-ProRule" id="PRU01360"/>
    </source>
</evidence>
<keyword evidence="16" id="KW-1185">Reference proteome</keyword>
<keyword evidence="9 10" id="KW-0998">Cell outer membrane</keyword>
<dbReference type="NCBIfam" id="TIGR01783">
    <property type="entry name" value="TonB-siderophor"/>
    <property type="match status" value="1"/>
</dbReference>
<dbReference type="RefSeq" id="WP_015430781.1">
    <property type="nucleotide sequence ID" value="NC_020514.1"/>
</dbReference>
<dbReference type="Pfam" id="PF00593">
    <property type="entry name" value="TonB_dep_Rec_b-barrel"/>
    <property type="match status" value="1"/>
</dbReference>
<sequence length="622" mass="68394">MKPSHMSVISIAVISSLAATQSVANNAASLKPTSTQASPNGTESNNQQIEDKMFEHITVSGSRLDKASSATGLALTLRQTPQSISVVDSEFIDAFSLETLADVMAFAPGIQTQQAETDRFFFRARGREISNFQFDGIPVVYNSFFSDAITDTILFDRVEIVRGATGLLTGAGEPSAAINLIRKRPTIEDAGYVSAQIGSWSNLRFELDQSLALNEEETIKGRFAASYEQGDSYIDLAEKENFLLYGVVSADLTDRTRVTVGLDHSERNPKASTWGALPLFYSDGTQADNLPVSQTTGTDWTKWAREGTNAFLQFEHAFENEWDIQVEVERRENEMDGELLYLYNAPDSATGLGLSNFPLRYLADRKQTAFRAMASGPFNLLGREHRLTTGVLYSKQDVISDSFYATNTIELDSLFGWDGSIERPIFGSTPATNNNTETQKGVYAAAQLNLHDRWTLIVGNRISSYELEGDNGNFDHSSVTTPYAGLVFDVDDNISIYTSYTEIFQAQNAKDVNGQRLDPVEGSNIEAGIKGDFLNEKLTASFAVYKVEEDNVAARDPINDQPLSDGTFASIGIEGAKTTGYEMELNGKPTDDITLYLSYTHNDAEDADGRHTLLTCPTICYE</sequence>
<comment type="subcellular location">
    <subcellularLocation>
        <location evidence="1 10">Cell outer membrane</location>
        <topology evidence="1 10">Multi-pass membrane protein</topology>
    </subcellularLocation>
</comment>
<dbReference type="InterPro" id="IPR036942">
    <property type="entry name" value="Beta-barrel_TonB_sf"/>
</dbReference>
<evidence type="ECO:0000313" key="16">
    <source>
        <dbReference type="Proteomes" id="UP000011864"/>
    </source>
</evidence>
<dbReference type="InterPro" id="IPR010105">
    <property type="entry name" value="TonB_sidphr_rcpt"/>
</dbReference>
<accession>M4RLT1</accession>
<evidence type="ECO:0000256" key="4">
    <source>
        <dbReference type="ARBA" id="ARBA00022452"/>
    </source>
</evidence>
<evidence type="ECO:0000256" key="3">
    <source>
        <dbReference type="ARBA" id="ARBA00022448"/>
    </source>
</evidence>
<feature type="chain" id="PRO_5004056876" evidence="12">
    <location>
        <begin position="25"/>
        <end position="622"/>
    </location>
</feature>
<keyword evidence="4 10" id="KW-1134">Transmembrane beta strand</keyword>
<keyword evidence="5 10" id="KW-0812">Transmembrane</keyword>
<evidence type="ECO:0000256" key="7">
    <source>
        <dbReference type="ARBA" id="ARBA00023136"/>
    </source>
</evidence>
<dbReference type="GO" id="GO:0015344">
    <property type="term" value="F:siderophore uptake transmembrane transporter activity"/>
    <property type="evidence" value="ECO:0007669"/>
    <property type="project" value="TreeGrafter"/>
</dbReference>
<evidence type="ECO:0000259" key="13">
    <source>
        <dbReference type="Pfam" id="PF00593"/>
    </source>
</evidence>
<reference evidence="15 16" key="1">
    <citation type="journal article" date="2013" name="Genome Announc.">
        <title>Complete Genome Sequence of Glaciecola psychrophila Strain 170T.</title>
        <authorList>
            <person name="Yin J."/>
            <person name="Chen J."/>
            <person name="Liu G."/>
            <person name="Yu Y."/>
            <person name="Song L."/>
            <person name="Wang X."/>
            <person name="Qu X."/>
        </authorList>
    </citation>
    <scope>NUCLEOTIDE SEQUENCE [LARGE SCALE GENOMIC DNA]</scope>
    <source>
        <strain evidence="15 16">170</strain>
    </source>
</reference>
<dbReference type="Gene3D" id="2.40.170.20">
    <property type="entry name" value="TonB-dependent receptor, beta-barrel domain"/>
    <property type="match status" value="1"/>
</dbReference>
<keyword evidence="3 10" id="KW-0813">Transport</keyword>
<dbReference type="GO" id="GO:0038023">
    <property type="term" value="F:signaling receptor activity"/>
    <property type="evidence" value="ECO:0007669"/>
    <property type="project" value="InterPro"/>
</dbReference>
<gene>
    <name evidence="15" type="primary">fhuE_2</name>
    <name evidence="15" type="ORF">C427_2481</name>
</gene>
<evidence type="ECO:0000256" key="5">
    <source>
        <dbReference type="ARBA" id="ARBA00022692"/>
    </source>
</evidence>
<dbReference type="PANTHER" id="PTHR32552">
    <property type="entry name" value="FERRICHROME IRON RECEPTOR-RELATED"/>
    <property type="match status" value="1"/>
</dbReference>
<dbReference type="PANTHER" id="PTHR32552:SF74">
    <property type="entry name" value="HYDROXAMATE SIDEROPHORE RECEPTOR FHUE"/>
    <property type="match status" value="1"/>
</dbReference>